<gene>
    <name evidence="1" type="ORF">MILVUS5_LOCUS12473</name>
</gene>
<keyword evidence="2" id="KW-1185">Reference proteome</keyword>
<reference evidence="1" key="1">
    <citation type="submission" date="2023-10" db="EMBL/GenBank/DDBJ databases">
        <authorList>
            <person name="Rodriguez Cubillos JULIANA M."/>
            <person name="De Vega J."/>
        </authorList>
    </citation>
    <scope>NUCLEOTIDE SEQUENCE</scope>
</reference>
<protein>
    <submittedName>
        <fullName evidence="1">Uncharacterized protein</fullName>
    </submittedName>
</protein>
<proteinExistence type="predicted"/>
<organism evidence="1 2">
    <name type="scientific">Trifolium pratense</name>
    <name type="common">Red clover</name>
    <dbReference type="NCBI Taxonomy" id="57577"/>
    <lineage>
        <taxon>Eukaryota</taxon>
        <taxon>Viridiplantae</taxon>
        <taxon>Streptophyta</taxon>
        <taxon>Embryophyta</taxon>
        <taxon>Tracheophyta</taxon>
        <taxon>Spermatophyta</taxon>
        <taxon>Magnoliopsida</taxon>
        <taxon>eudicotyledons</taxon>
        <taxon>Gunneridae</taxon>
        <taxon>Pentapetalae</taxon>
        <taxon>rosids</taxon>
        <taxon>fabids</taxon>
        <taxon>Fabales</taxon>
        <taxon>Fabaceae</taxon>
        <taxon>Papilionoideae</taxon>
        <taxon>50 kb inversion clade</taxon>
        <taxon>NPAAA clade</taxon>
        <taxon>Hologalegina</taxon>
        <taxon>IRL clade</taxon>
        <taxon>Trifolieae</taxon>
        <taxon>Trifolium</taxon>
    </lineage>
</organism>
<name>A0ACB0JH07_TRIPR</name>
<comment type="caution">
    <text evidence="1">The sequence shown here is derived from an EMBL/GenBank/DDBJ whole genome shotgun (WGS) entry which is preliminary data.</text>
</comment>
<dbReference type="EMBL" id="CASHSV030000034">
    <property type="protein sequence ID" value="CAJ2643171.1"/>
    <property type="molecule type" value="Genomic_DNA"/>
</dbReference>
<dbReference type="Proteomes" id="UP001177021">
    <property type="component" value="Unassembled WGS sequence"/>
</dbReference>
<accession>A0ACB0JH07</accession>
<evidence type="ECO:0000313" key="1">
    <source>
        <dbReference type="EMBL" id="CAJ2643171.1"/>
    </source>
</evidence>
<sequence length="501" mass="56619">MAEPSSPPPMYSPSLSIAPPPSSPPTSPRMNSPPVSIAPLPPSSSHSQPTPATMNSPSLSITPPLPSQPAPSPMNSPSLSMAHPPLSQSYSQPTPLINTNSNHKYYQSAGSDELIFHNGKNFELSQVPMRIMFYLNNSWQDFKDEVLEALRYGFGNGNAIFPLKIEGSMYVFDFLRMLQVHFNSMSHRSIAWIDENGKSFFPIKSIDHDFSKIVEDHVVVAKQLSLAQASRFPNAKLLNKSDKTYAYINNLFMNNVVNIDPHATITSIHEFQISTPYGRACWDTFEKQIEITEAARGKANVVYGWYATTAENVASIFYDGFKLLPNTLHPTIRAGIFLADLESPQHSGMQYQVDKDEEKHLILCRVVLGSMEKVYLECHQTNPSNEGYDTASDDPNNPNWYVVWADEINKRILPVCVVTCKTEPPVKLKILPSELTYASRVYLEIKKRIPIELIPALEDIYGTFEKDRSISSFAMYKKRVHKLIGDERRKQIMMELYWLEH</sequence>
<evidence type="ECO:0000313" key="2">
    <source>
        <dbReference type="Proteomes" id="UP001177021"/>
    </source>
</evidence>